<evidence type="ECO:0000256" key="1">
    <source>
        <dbReference type="SAM" id="MobiDB-lite"/>
    </source>
</evidence>
<protein>
    <recommendedName>
        <fullName evidence="5">Peptidase A1 domain-containing protein</fullName>
    </recommendedName>
</protein>
<keyword evidence="4" id="KW-1185">Reference proteome</keyword>
<feature type="chain" id="PRO_5041921777" description="Peptidase A1 domain-containing protein" evidence="2">
    <location>
        <begin position="23"/>
        <end position="341"/>
    </location>
</feature>
<dbReference type="EMBL" id="BLLK01000019">
    <property type="protein sequence ID" value="GFH44320.1"/>
    <property type="molecule type" value="Genomic_DNA"/>
</dbReference>
<dbReference type="AlphaFoldDB" id="A0AAD3CFU8"/>
<name>A0AAD3CFU8_9STRA</name>
<gene>
    <name evidence="3" type="ORF">CTEN210_00794</name>
</gene>
<evidence type="ECO:0008006" key="5">
    <source>
        <dbReference type="Google" id="ProtNLM"/>
    </source>
</evidence>
<evidence type="ECO:0000313" key="4">
    <source>
        <dbReference type="Proteomes" id="UP001054902"/>
    </source>
</evidence>
<feature type="compositionally biased region" description="Low complexity" evidence="1">
    <location>
        <begin position="313"/>
        <end position="332"/>
    </location>
</feature>
<comment type="caution">
    <text evidence="3">The sequence shown here is derived from an EMBL/GenBank/DDBJ whole genome shotgun (WGS) entry which is preliminary data.</text>
</comment>
<evidence type="ECO:0000256" key="2">
    <source>
        <dbReference type="SAM" id="SignalP"/>
    </source>
</evidence>
<reference evidence="3 4" key="1">
    <citation type="journal article" date="2021" name="Sci. Rep.">
        <title>The genome of the diatom Chaetoceros tenuissimus carries an ancient integrated fragment of an extant virus.</title>
        <authorList>
            <person name="Hongo Y."/>
            <person name="Kimura K."/>
            <person name="Takaki Y."/>
            <person name="Yoshida Y."/>
            <person name="Baba S."/>
            <person name="Kobayashi G."/>
            <person name="Nagasaki K."/>
            <person name="Hano T."/>
            <person name="Tomaru Y."/>
        </authorList>
    </citation>
    <scope>NUCLEOTIDE SEQUENCE [LARGE SCALE GENOMIC DNA]</scope>
    <source>
        <strain evidence="3 4">NIES-3715</strain>
    </source>
</reference>
<evidence type="ECO:0000313" key="3">
    <source>
        <dbReference type="EMBL" id="GFH44320.1"/>
    </source>
</evidence>
<organism evidence="3 4">
    <name type="scientific">Chaetoceros tenuissimus</name>
    <dbReference type="NCBI Taxonomy" id="426638"/>
    <lineage>
        <taxon>Eukaryota</taxon>
        <taxon>Sar</taxon>
        <taxon>Stramenopiles</taxon>
        <taxon>Ochrophyta</taxon>
        <taxon>Bacillariophyta</taxon>
        <taxon>Coscinodiscophyceae</taxon>
        <taxon>Chaetocerotophycidae</taxon>
        <taxon>Chaetocerotales</taxon>
        <taxon>Chaetocerotaceae</taxon>
        <taxon>Chaetoceros</taxon>
    </lineage>
</organism>
<proteinExistence type="predicted"/>
<feature type="signal peptide" evidence="2">
    <location>
        <begin position="1"/>
        <end position="22"/>
    </location>
</feature>
<sequence>MQAARHFVFCLSLVVLVGASTAFAPLSVQTVLKKKDAVLLHSISSSSVHHANGHHMYNTQPITNIQPYNGPKGDMTQMEYGMTITLSGASSFNILVGPSSVAQGKGLFLAPHESSLSVTIPIGTPLCRYPSGQFTSQPQGDKCVLFAFTQNQPEATPVFFQEKLMSLADAIKNISFSSGSLRKSTRLLYGHEVHLYRHKMDIIPSDGDNIFVPHEDVKKMYQEMTLAAFANDLAFDWDISEELYNDRVDNLNVLQFVWELKQDTWTGGLVPVAPILCANRDIRLEGMLPMEVGLAYGFQFWQDAAQKKLIQEDSTVNDDNNSSSSTLKNSSTELVSSTLGL</sequence>
<dbReference type="Proteomes" id="UP001054902">
    <property type="component" value="Unassembled WGS sequence"/>
</dbReference>
<feature type="region of interest" description="Disordered" evidence="1">
    <location>
        <begin position="312"/>
        <end position="341"/>
    </location>
</feature>
<keyword evidence="2" id="KW-0732">Signal</keyword>
<accession>A0AAD3CFU8</accession>